<feature type="compositionally biased region" description="Basic residues" evidence="11">
    <location>
        <begin position="350"/>
        <end position="366"/>
    </location>
</feature>
<dbReference type="Pfam" id="PF06102">
    <property type="entry name" value="RRP36"/>
    <property type="match status" value="1"/>
</dbReference>
<comment type="subcellular location">
    <subcellularLocation>
        <location evidence="1 10">Nucleus</location>
        <location evidence="1 10">Nucleolus</location>
    </subcellularLocation>
</comment>
<gene>
    <name evidence="12" type="primary">RRP36</name>
    <name evidence="12" type="ORF">TWF694_007444</name>
</gene>
<organism evidence="12 13">
    <name type="scientific">Orbilia ellipsospora</name>
    <dbReference type="NCBI Taxonomy" id="2528407"/>
    <lineage>
        <taxon>Eukaryota</taxon>
        <taxon>Fungi</taxon>
        <taxon>Dikarya</taxon>
        <taxon>Ascomycota</taxon>
        <taxon>Pezizomycotina</taxon>
        <taxon>Orbiliomycetes</taxon>
        <taxon>Orbiliales</taxon>
        <taxon>Orbiliaceae</taxon>
        <taxon>Orbilia</taxon>
    </lineage>
</organism>
<feature type="compositionally biased region" description="Basic and acidic residues" evidence="11">
    <location>
        <begin position="175"/>
        <end position="196"/>
    </location>
</feature>
<evidence type="ECO:0000256" key="4">
    <source>
        <dbReference type="ARBA" id="ARBA00022517"/>
    </source>
</evidence>
<keyword evidence="7 10" id="KW-0539">Nucleus</keyword>
<keyword evidence="4 10" id="KW-0690">Ribosome biogenesis</keyword>
<dbReference type="PANTHER" id="PTHR21738">
    <property type="entry name" value="RIBOSOMAL RNA PROCESSING PROTEIN 36 HOMOLOG"/>
    <property type="match status" value="1"/>
</dbReference>
<evidence type="ECO:0000256" key="1">
    <source>
        <dbReference type="ARBA" id="ARBA00004604"/>
    </source>
</evidence>
<comment type="caution">
    <text evidence="12">The sequence shown here is derived from an EMBL/GenBank/DDBJ whole genome shotgun (WGS) entry which is preliminary data.</text>
</comment>
<reference evidence="12 13" key="1">
    <citation type="submission" date="2019-10" db="EMBL/GenBank/DDBJ databases">
        <authorList>
            <person name="Palmer J.M."/>
        </authorList>
    </citation>
    <scope>NUCLEOTIDE SEQUENCE [LARGE SCALE GENOMIC DNA]</scope>
    <source>
        <strain evidence="12 13">TWF694</strain>
    </source>
</reference>
<dbReference type="AlphaFoldDB" id="A0AAV9XIN0"/>
<dbReference type="GO" id="GO:0030686">
    <property type="term" value="C:90S preribosome"/>
    <property type="evidence" value="ECO:0007669"/>
    <property type="project" value="TreeGrafter"/>
</dbReference>
<feature type="region of interest" description="Disordered" evidence="11">
    <location>
        <begin position="342"/>
        <end position="376"/>
    </location>
</feature>
<dbReference type="InterPro" id="IPR009292">
    <property type="entry name" value="RRP36"/>
</dbReference>
<feature type="region of interest" description="Disordered" evidence="11">
    <location>
        <begin position="269"/>
        <end position="314"/>
    </location>
</feature>
<dbReference type="GO" id="GO:0000462">
    <property type="term" value="P:maturation of SSU-rRNA from tricistronic rRNA transcript (SSU-rRNA, 5.8S rRNA, LSU-rRNA)"/>
    <property type="evidence" value="ECO:0007669"/>
    <property type="project" value="TreeGrafter"/>
</dbReference>
<feature type="compositionally biased region" description="Basic and acidic residues" evidence="11">
    <location>
        <begin position="150"/>
        <end position="159"/>
    </location>
</feature>
<keyword evidence="13" id="KW-1185">Reference proteome</keyword>
<dbReference type="EMBL" id="JAVHJO010000003">
    <property type="protein sequence ID" value="KAK6541650.1"/>
    <property type="molecule type" value="Genomic_DNA"/>
</dbReference>
<proteinExistence type="inferred from homology"/>
<feature type="compositionally biased region" description="Acidic residues" evidence="11">
    <location>
        <begin position="13"/>
        <end position="35"/>
    </location>
</feature>
<evidence type="ECO:0000256" key="7">
    <source>
        <dbReference type="ARBA" id="ARBA00023242"/>
    </source>
</evidence>
<evidence type="ECO:0000256" key="10">
    <source>
        <dbReference type="RuleBase" id="RU368027"/>
    </source>
</evidence>
<name>A0AAV9XIN0_9PEZI</name>
<evidence type="ECO:0000313" key="13">
    <source>
        <dbReference type="Proteomes" id="UP001365542"/>
    </source>
</evidence>
<protein>
    <recommendedName>
        <fullName evidence="10">rRNA biogenesis protein RRP36</fullName>
    </recommendedName>
</protein>
<evidence type="ECO:0000256" key="11">
    <source>
        <dbReference type="SAM" id="MobiDB-lite"/>
    </source>
</evidence>
<feature type="compositionally biased region" description="Acidic residues" evidence="11">
    <location>
        <begin position="60"/>
        <end position="69"/>
    </location>
</feature>
<sequence>MLNRRVKFRHEDSDIEEDVNDWSDEAEGEFGESSDSDAPSRPLPAAKSRRMGLSSREIGDEGEPDDSDDSSYSFAEENERSNDDSDNAVSESEDDGAGEQDVAADIATISFGALAKAQRSLKRKRDEPENDSDGGEAVKPVASGGNGLRNESRLADIKGRLQSLSADPKSSFAESLRKAREKRREKELKAVKEMKPRSNKHAPTEMSSKKAVSRRRTVIELPTDTTRDPRFDRIGGSGVPDNSKIERNYAFLDEYRDSEIKTLRQEVAKEKNPIRKESLQKTLQSLESKRETKKRQLDHDRILAEHKKKERDAIKQGKKPFYLKKSDQKKLILATQFANMGERQRSRVIEKKRKKIASKEKKRMPWSRRTGAGPED</sequence>
<keyword evidence="8 10" id="KW-0687">Ribonucleoprotein</keyword>
<feature type="region of interest" description="Disordered" evidence="11">
    <location>
        <begin position="116"/>
        <end position="243"/>
    </location>
</feature>
<comment type="similarity">
    <text evidence="2 10">Belongs to the RRP36 family.</text>
</comment>
<comment type="subunit">
    <text evidence="3 10">Associates with 90S and pre-40S pre-ribosomal particles.</text>
</comment>
<evidence type="ECO:0000256" key="3">
    <source>
        <dbReference type="ARBA" id="ARBA00011167"/>
    </source>
</evidence>
<evidence type="ECO:0000256" key="6">
    <source>
        <dbReference type="ARBA" id="ARBA00023054"/>
    </source>
</evidence>
<evidence type="ECO:0000256" key="9">
    <source>
        <dbReference type="ARBA" id="ARBA00025053"/>
    </source>
</evidence>
<keyword evidence="6" id="KW-0175">Coiled coil</keyword>
<dbReference type="GO" id="GO:0005730">
    <property type="term" value="C:nucleolus"/>
    <property type="evidence" value="ECO:0007669"/>
    <property type="project" value="UniProtKB-SubCell"/>
</dbReference>
<feature type="region of interest" description="Disordered" evidence="11">
    <location>
        <begin position="1"/>
        <end position="104"/>
    </location>
</feature>
<keyword evidence="5 10" id="KW-0698">rRNA processing</keyword>
<evidence type="ECO:0000256" key="8">
    <source>
        <dbReference type="ARBA" id="ARBA00023274"/>
    </source>
</evidence>
<dbReference type="PANTHER" id="PTHR21738:SF0">
    <property type="entry name" value="RIBOSOMAL RNA PROCESSING PROTEIN 36 HOMOLOG"/>
    <property type="match status" value="1"/>
</dbReference>
<comment type="function">
    <text evidence="9 10">Component of the 90S pre-ribosome involved in the maturation of rRNAs. Required for early cleavages of the pre-RNAs in the 40S ribosomal subunit maturation pathway.</text>
</comment>
<evidence type="ECO:0000256" key="5">
    <source>
        <dbReference type="ARBA" id="ARBA00022552"/>
    </source>
</evidence>
<evidence type="ECO:0000256" key="2">
    <source>
        <dbReference type="ARBA" id="ARBA00009418"/>
    </source>
</evidence>
<feature type="compositionally biased region" description="Basic and acidic residues" evidence="11">
    <location>
        <begin position="287"/>
        <end position="314"/>
    </location>
</feature>
<dbReference type="Proteomes" id="UP001365542">
    <property type="component" value="Unassembled WGS sequence"/>
</dbReference>
<feature type="compositionally biased region" description="Basic and acidic residues" evidence="11">
    <location>
        <begin position="269"/>
        <end position="279"/>
    </location>
</feature>
<accession>A0AAV9XIN0</accession>
<evidence type="ECO:0000313" key="12">
    <source>
        <dbReference type="EMBL" id="KAK6541650.1"/>
    </source>
</evidence>